<feature type="compositionally biased region" description="Basic and acidic residues" evidence="1">
    <location>
        <begin position="157"/>
        <end position="178"/>
    </location>
</feature>
<sequence length="363" mass="41718">MADDCHPELNPVSCQELNRFIAKVDGKIRFLLKGLRAQYHMMKWVFEALRSYQESMKRRLEGVVNMAFEIKNEDDALKWFTESRESIALVEALNHFFWKKEEEIDARLNKCCELIGAAWWEEPKEESRPADGLDQPKDPAKSEEDQVSAMKPNGPNKSEECQEQDKKPKGPAKRKESEEPNIMPKDSVEGEEGQKPDIIDFKGFSEDNKMGKDAMKEFQGHQWVAEENLEHDAVRTGTSVNFSELIRGIQRVDDKIESLLMIRKTLHKADAPSHQDLHQGIAHASRAPPFTIKSSLENIKEGESNAKMVKWILEVLKLADEEQRKMKTFTRQEQAYQSSETDGGKKLPETCELVEELIDQFIV</sequence>
<feature type="region of interest" description="Disordered" evidence="1">
    <location>
        <begin position="123"/>
        <end position="205"/>
    </location>
</feature>
<proteinExistence type="predicted"/>
<dbReference type="EMBL" id="PGOL01002164">
    <property type="protein sequence ID" value="PKI49988.1"/>
    <property type="molecule type" value="Genomic_DNA"/>
</dbReference>
<gene>
    <name evidence="2" type="ORF">CRG98_029609</name>
</gene>
<name>A0A2I0J181_PUNGR</name>
<accession>A0A2I0J181</accession>
<evidence type="ECO:0000256" key="1">
    <source>
        <dbReference type="SAM" id="MobiDB-lite"/>
    </source>
</evidence>
<feature type="compositionally biased region" description="Basic and acidic residues" evidence="1">
    <location>
        <begin position="186"/>
        <end position="205"/>
    </location>
</feature>
<comment type="caution">
    <text evidence="2">The sequence shown here is derived from an EMBL/GenBank/DDBJ whole genome shotgun (WGS) entry which is preliminary data.</text>
</comment>
<keyword evidence="3" id="KW-1185">Reference proteome</keyword>
<feature type="compositionally biased region" description="Basic and acidic residues" evidence="1">
    <location>
        <begin position="123"/>
        <end position="144"/>
    </location>
</feature>
<protein>
    <submittedName>
        <fullName evidence="2">Uncharacterized protein</fullName>
    </submittedName>
</protein>
<reference evidence="2 3" key="1">
    <citation type="submission" date="2017-11" db="EMBL/GenBank/DDBJ databases">
        <title>De-novo sequencing of pomegranate (Punica granatum L.) genome.</title>
        <authorList>
            <person name="Akparov Z."/>
            <person name="Amiraslanov A."/>
            <person name="Hajiyeva S."/>
            <person name="Abbasov M."/>
            <person name="Kaur K."/>
            <person name="Hamwieh A."/>
            <person name="Solovyev V."/>
            <person name="Salamov A."/>
            <person name="Braich B."/>
            <person name="Kosarev P."/>
            <person name="Mahmoud A."/>
            <person name="Hajiyev E."/>
            <person name="Babayeva S."/>
            <person name="Izzatullayeva V."/>
            <person name="Mammadov A."/>
            <person name="Mammadov A."/>
            <person name="Sharifova S."/>
            <person name="Ojaghi J."/>
            <person name="Eynullazada K."/>
            <person name="Bayramov B."/>
            <person name="Abdulazimova A."/>
            <person name="Shahmuradov I."/>
        </authorList>
    </citation>
    <scope>NUCLEOTIDE SEQUENCE [LARGE SCALE GENOMIC DNA]</scope>
    <source>
        <strain evidence="3">cv. AG2017</strain>
        <tissue evidence="2">Leaf</tissue>
    </source>
</reference>
<dbReference type="AlphaFoldDB" id="A0A2I0J181"/>
<organism evidence="2 3">
    <name type="scientific">Punica granatum</name>
    <name type="common">Pomegranate</name>
    <dbReference type="NCBI Taxonomy" id="22663"/>
    <lineage>
        <taxon>Eukaryota</taxon>
        <taxon>Viridiplantae</taxon>
        <taxon>Streptophyta</taxon>
        <taxon>Embryophyta</taxon>
        <taxon>Tracheophyta</taxon>
        <taxon>Spermatophyta</taxon>
        <taxon>Magnoliopsida</taxon>
        <taxon>eudicotyledons</taxon>
        <taxon>Gunneridae</taxon>
        <taxon>Pentapetalae</taxon>
        <taxon>rosids</taxon>
        <taxon>malvids</taxon>
        <taxon>Myrtales</taxon>
        <taxon>Lythraceae</taxon>
        <taxon>Punica</taxon>
    </lineage>
</organism>
<evidence type="ECO:0000313" key="3">
    <source>
        <dbReference type="Proteomes" id="UP000233551"/>
    </source>
</evidence>
<evidence type="ECO:0000313" key="2">
    <source>
        <dbReference type="EMBL" id="PKI49988.1"/>
    </source>
</evidence>
<dbReference type="Proteomes" id="UP000233551">
    <property type="component" value="Unassembled WGS sequence"/>
</dbReference>